<reference evidence="1" key="1">
    <citation type="submission" date="2021-07" db="EMBL/GenBank/DDBJ databases">
        <authorList>
            <person name="Branca A.L. A."/>
        </authorList>
    </citation>
    <scope>NUCLEOTIDE SEQUENCE</scope>
</reference>
<proteinExistence type="predicted"/>
<evidence type="ECO:0000313" key="1">
    <source>
        <dbReference type="EMBL" id="CAG8322966.1"/>
    </source>
</evidence>
<dbReference type="SUPFAM" id="SSF52047">
    <property type="entry name" value="RNI-like"/>
    <property type="match status" value="1"/>
</dbReference>
<evidence type="ECO:0000313" key="2">
    <source>
        <dbReference type="Proteomes" id="UP001153461"/>
    </source>
</evidence>
<accession>A0A9W4IQD8</accession>
<gene>
    <name evidence="1" type="ORF">PNAL_LOCUS10414</name>
</gene>
<dbReference type="Gene3D" id="3.80.10.10">
    <property type="entry name" value="Ribonuclease Inhibitor"/>
    <property type="match status" value="1"/>
</dbReference>
<dbReference type="AlphaFoldDB" id="A0A9W4IQD8"/>
<sequence length="376" mass="42708">MYIPQEIIDLITFYIEIDTSQYSSRTSTARAFRITNDKTRKNLAQLRLVNKSFCHSASTRLFQHITAIAHSSYDTAQLPSLGRLLNLSKSPYAQYVRQVDIGYGPFPCSIREVSLYTEDLAALLSSCLRQFHNLKRLDFRGPPLALLSHDKLKASIDSILTSLCYVPLANLTELEIQLPMTNDFAPLFAENISTLRIPIEQTLGRLQYLGLHVYAQTNQQSCAAHLLRIVELSTNLTSLSVSSTNYLSIDRLQLDSTVHLRFLSLRKVRISSRTLVNIIEKCNESMQYIELKHVKIESGAWTEILSAMDSLPYLYDFDISVGETFIGSERFHSAPTLFFTAENIQDRGPFGLDHSALQNLKRRVKLKRAVPRHCNC</sequence>
<dbReference type="EMBL" id="CAJVNV010000636">
    <property type="protein sequence ID" value="CAG8322966.1"/>
    <property type="molecule type" value="Genomic_DNA"/>
</dbReference>
<dbReference type="Proteomes" id="UP001153461">
    <property type="component" value="Unassembled WGS sequence"/>
</dbReference>
<protein>
    <submittedName>
        <fullName evidence="1">Uncharacterized protein</fullName>
    </submittedName>
</protein>
<dbReference type="OrthoDB" id="416622at2759"/>
<name>A0A9W4IQD8_PENNA</name>
<dbReference type="InterPro" id="IPR032675">
    <property type="entry name" value="LRR_dom_sf"/>
</dbReference>
<comment type="caution">
    <text evidence="1">The sequence shown here is derived from an EMBL/GenBank/DDBJ whole genome shotgun (WGS) entry which is preliminary data.</text>
</comment>
<organism evidence="1 2">
    <name type="scientific">Penicillium nalgiovense</name>
    <dbReference type="NCBI Taxonomy" id="60175"/>
    <lineage>
        <taxon>Eukaryota</taxon>
        <taxon>Fungi</taxon>
        <taxon>Dikarya</taxon>
        <taxon>Ascomycota</taxon>
        <taxon>Pezizomycotina</taxon>
        <taxon>Eurotiomycetes</taxon>
        <taxon>Eurotiomycetidae</taxon>
        <taxon>Eurotiales</taxon>
        <taxon>Aspergillaceae</taxon>
        <taxon>Penicillium</taxon>
    </lineage>
</organism>